<evidence type="ECO:0000313" key="2">
    <source>
        <dbReference type="Proteomes" id="UP000001022"/>
    </source>
</evidence>
<dbReference type="EMBL" id="AE017143">
    <property type="protein sequence ID" value="AAP95155.1"/>
    <property type="molecule type" value="Genomic_DNA"/>
</dbReference>
<proteinExistence type="predicted"/>
<organism evidence="1 2">
    <name type="scientific">Haemophilus ducreyi (strain 35000HP / ATCC 700724)</name>
    <dbReference type="NCBI Taxonomy" id="233412"/>
    <lineage>
        <taxon>Bacteria</taxon>
        <taxon>Pseudomonadati</taxon>
        <taxon>Pseudomonadota</taxon>
        <taxon>Gammaproteobacteria</taxon>
        <taxon>Pasteurellales</taxon>
        <taxon>Pasteurellaceae</taxon>
        <taxon>Haemophilus</taxon>
    </lineage>
</organism>
<dbReference type="KEGG" id="hdu:HD_0160"/>
<accession>Q7VPC6</accession>
<keyword evidence="2" id="KW-1185">Reference proteome</keyword>
<dbReference type="AlphaFoldDB" id="Q7VPC6"/>
<gene>
    <name evidence="1" type="ordered locus">HD_0160</name>
</gene>
<reference evidence="2" key="1">
    <citation type="submission" date="2003-06" db="EMBL/GenBank/DDBJ databases">
        <title>The complete genome sequence of Haemophilus ducreyi.</title>
        <authorList>
            <person name="Munson R.S. Jr."/>
            <person name="Ray W.C."/>
            <person name="Mahairas G."/>
            <person name="Sabo P."/>
            <person name="Mungur R."/>
            <person name="Johnson L."/>
            <person name="Nguyen D."/>
            <person name="Wang J."/>
            <person name="Forst C."/>
            <person name="Hood L."/>
        </authorList>
    </citation>
    <scope>NUCLEOTIDE SEQUENCE [LARGE SCALE GENOMIC DNA]</scope>
    <source>
        <strain evidence="2">35000HP / ATCC 700724</strain>
    </source>
</reference>
<sequence>MPTIFLISSGLDMLSVAQMLSKSSAKSGFSFSVIVL</sequence>
<name>Q7VPC6_HAEDU</name>
<dbReference type="HOGENOM" id="CLU_3356478_0_0_6"/>
<protein>
    <submittedName>
        <fullName evidence="1">Uncharacterized protein</fullName>
    </submittedName>
</protein>
<dbReference type="Proteomes" id="UP000001022">
    <property type="component" value="Chromosome"/>
</dbReference>
<evidence type="ECO:0000313" key="1">
    <source>
        <dbReference type="EMBL" id="AAP95155.1"/>
    </source>
</evidence>